<feature type="non-terminal residue" evidence="2">
    <location>
        <position position="1"/>
    </location>
</feature>
<dbReference type="Proteomes" id="UP001206925">
    <property type="component" value="Unassembled WGS sequence"/>
</dbReference>
<evidence type="ECO:0000313" key="3">
    <source>
        <dbReference type="Proteomes" id="UP001206925"/>
    </source>
</evidence>
<evidence type="ECO:0000313" key="2">
    <source>
        <dbReference type="EMBL" id="KAI7751092.1"/>
    </source>
</evidence>
<organism evidence="2 3">
    <name type="scientific">Ambrosia artemisiifolia</name>
    <name type="common">Common ragweed</name>
    <dbReference type="NCBI Taxonomy" id="4212"/>
    <lineage>
        <taxon>Eukaryota</taxon>
        <taxon>Viridiplantae</taxon>
        <taxon>Streptophyta</taxon>
        <taxon>Embryophyta</taxon>
        <taxon>Tracheophyta</taxon>
        <taxon>Spermatophyta</taxon>
        <taxon>Magnoliopsida</taxon>
        <taxon>eudicotyledons</taxon>
        <taxon>Gunneridae</taxon>
        <taxon>Pentapetalae</taxon>
        <taxon>asterids</taxon>
        <taxon>campanulids</taxon>
        <taxon>Asterales</taxon>
        <taxon>Asteraceae</taxon>
        <taxon>Asteroideae</taxon>
        <taxon>Heliantheae alliance</taxon>
        <taxon>Heliantheae</taxon>
        <taxon>Ambrosia</taxon>
    </lineage>
</organism>
<proteinExistence type="predicted"/>
<feature type="domain" description="TOD1/MUCI70 glycosyltransferase-like" evidence="1">
    <location>
        <begin position="5"/>
        <end position="198"/>
    </location>
</feature>
<reference evidence="2" key="1">
    <citation type="submission" date="2022-06" db="EMBL/GenBank/DDBJ databases">
        <title>Uncovering the hologenomic basis of an extraordinary plant invasion.</title>
        <authorList>
            <person name="Bieker V.C."/>
            <person name="Martin M.D."/>
            <person name="Gilbert T."/>
            <person name="Hodgins K."/>
            <person name="Battlay P."/>
            <person name="Petersen B."/>
            <person name="Wilson J."/>
        </authorList>
    </citation>
    <scope>NUCLEOTIDE SEQUENCE</scope>
    <source>
        <strain evidence="2">AA19_3_7</strain>
        <tissue evidence="2">Leaf</tissue>
    </source>
</reference>
<dbReference type="AlphaFoldDB" id="A0AAD5GQ05"/>
<dbReference type="PANTHER" id="PTHR12956">
    <property type="entry name" value="ALKALINE CERAMIDASE-RELATED"/>
    <property type="match status" value="1"/>
</dbReference>
<dbReference type="InterPro" id="IPR048354">
    <property type="entry name" value="TOD1_MUCI70_glycTrfase_dom"/>
</dbReference>
<keyword evidence="3" id="KW-1185">Reference proteome</keyword>
<protein>
    <recommendedName>
        <fullName evidence="1">TOD1/MUCI70 glycosyltransferase-like domain-containing protein</fullName>
    </recommendedName>
</protein>
<dbReference type="PANTHER" id="PTHR12956:SF13">
    <property type="entry name" value="ALKALINE CERAMIDASE TOD1"/>
    <property type="match status" value="1"/>
</dbReference>
<accession>A0AAD5GQ05</accession>
<dbReference type="EMBL" id="JAMZMK010005982">
    <property type="protein sequence ID" value="KAI7751092.1"/>
    <property type="molecule type" value="Genomic_DNA"/>
</dbReference>
<dbReference type="InterPro" id="IPR006852">
    <property type="entry name" value="TOD1_MUCI70"/>
</dbReference>
<dbReference type="Pfam" id="PF04765">
    <property type="entry name" value="TOD1_MUCI70"/>
    <property type="match status" value="1"/>
</dbReference>
<name>A0AAD5GQ05_AMBAR</name>
<comment type="caution">
    <text evidence="2">The sequence shown here is derived from an EMBL/GenBank/DDBJ whole genome shotgun (WGS) entry which is preliminary data.</text>
</comment>
<gene>
    <name evidence="2" type="ORF">M8C21_020497</name>
</gene>
<sequence length="243" mass="28028">LTENTKENRIGAWRIVKVDTQELYENPAMNGIVPKYLVHRLFPNSKYSIWVDAKMQLVVDPMLLLHSLLIVKDVDMAISKHPLYVHTMEEAMATARWKKWLDVDSLRVQIETYCENGLRPWSLKKHPYPSDVPDSAIIFRKHGVASNLFSCLVFNELEAFNPRDQLPFAFVRDLMNPKIKLNMFDVEVFEHVASEYRHNIKHGRSVGTQPARTKRASPDLLANGTSCTKCDSYLAEMWGEPQD</sequence>
<evidence type="ECO:0000259" key="1">
    <source>
        <dbReference type="Pfam" id="PF04765"/>
    </source>
</evidence>